<evidence type="ECO:0000313" key="1">
    <source>
        <dbReference type="EMBL" id="KAL3698650.1"/>
    </source>
</evidence>
<reference evidence="1 2" key="1">
    <citation type="submission" date="2024-09" db="EMBL/GenBank/DDBJ databases">
        <title>Chromosome-scale assembly of Riccia sorocarpa.</title>
        <authorList>
            <person name="Paukszto L."/>
        </authorList>
    </citation>
    <scope>NUCLEOTIDE SEQUENCE [LARGE SCALE GENOMIC DNA]</scope>
    <source>
        <strain evidence="1">LP-2024</strain>
        <tissue evidence="1">Aerial parts of the thallus</tissue>
    </source>
</reference>
<comment type="caution">
    <text evidence="1">The sequence shown here is derived from an EMBL/GenBank/DDBJ whole genome shotgun (WGS) entry which is preliminary data.</text>
</comment>
<dbReference type="Proteomes" id="UP001633002">
    <property type="component" value="Unassembled WGS sequence"/>
</dbReference>
<organism evidence="1 2">
    <name type="scientific">Riccia sorocarpa</name>
    <dbReference type="NCBI Taxonomy" id="122646"/>
    <lineage>
        <taxon>Eukaryota</taxon>
        <taxon>Viridiplantae</taxon>
        <taxon>Streptophyta</taxon>
        <taxon>Embryophyta</taxon>
        <taxon>Marchantiophyta</taxon>
        <taxon>Marchantiopsida</taxon>
        <taxon>Marchantiidae</taxon>
        <taxon>Marchantiales</taxon>
        <taxon>Ricciaceae</taxon>
        <taxon>Riccia</taxon>
    </lineage>
</organism>
<keyword evidence="2" id="KW-1185">Reference proteome</keyword>
<accession>A0ABD3I871</accession>
<evidence type="ECO:0000313" key="2">
    <source>
        <dbReference type="Proteomes" id="UP001633002"/>
    </source>
</evidence>
<sequence>MTTEVLRELWTDAKEDVVEFVHFSWNTDQLSWKQQSGIIKLIPKDGGHDSGGFFWASPENLNALQSTVKTYEEISGAHLNLEKSIIIPVAMEETPAWLSNTGCYIAKEGEVIKYLGYPIGWKLNDTHRSTFLLGKFEKKLEWWAYKLLTFEGRLIVLKHVLKNIPNHLMVNMPIQDCTLKKLDSSRKFSGL</sequence>
<dbReference type="PANTHER" id="PTHR33116">
    <property type="entry name" value="REVERSE TRANSCRIPTASE ZINC-BINDING DOMAIN-CONTAINING PROTEIN-RELATED-RELATED"/>
    <property type="match status" value="1"/>
</dbReference>
<dbReference type="AlphaFoldDB" id="A0ABD3I871"/>
<gene>
    <name evidence="1" type="ORF">R1sor_012726</name>
</gene>
<dbReference type="PANTHER" id="PTHR33116:SF85">
    <property type="entry name" value="REVERSE TRANSCRIPTASE ZINC-BINDING DOMAIN-CONTAINING PROTEIN"/>
    <property type="match status" value="1"/>
</dbReference>
<protein>
    <recommendedName>
        <fullName evidence="3">LAGLIDADG homing endonuclease</fullName>
    </recommendedName>
</protein>
<name>A0ABD3I871_9MARC</name>
<proteinExistence type="predicted"/>
<evidence type="ECO:0008006" key="3">
    <source>
        <dbReference type="Google" id="ProtNLM"/>
    </source>
</evidence>
<dbReference type="EMBL" id="JBJQOH010000002">
    <property type="protein sequence ID" value="KAL3698650.1"/>
    <property type="molecule type" value="Genomic_DNA"/>
</dbReference>